<dbReference type="EMBL" id="CACRXK020007342">
    <property type="protein sequence ID" value="CAB4012002.1"/>
    <property type="molecule type" value="Genomic_DNA"/>
</dbReference>
<comment type="caution">
    <text evidence="2">The sequence shown here is derived from an EMBL/GenBank/DDBJ whole genome shotgun (WGS) entry which is preliminary data.</text>
</comment>
<organism evidence="2 3">
    <name type="scientific">Paramuricea clavata</name>
    <name type="common">Red gorgonian</name>
    <name type="synonym">Violescent sea-whip</name>
    <dbReference type="NCBI Taxonomy" id="317549"/>
    <lineage>
        <taxon>Eukaryota</taxon>
        <taxon>Metazoa</taxon>
        <taxon>Cnidaria</taxon>
        <taxon>Anthozoa</taxon>
        <taxon>Octocorallia</taxon>
        <taxon>Malacalcyonacea</taxon>
        <taxon>Plexauridae</taxon>
        <taxon>Paramuricea</taxon>
    </lineage>
</organism>
<evidence type="ECO:0000256" key="1">
    <source>
        <dbReference type="SAM" id="MobiDB-lite"/>
    </source>
</evidence>
<dbReference type="Proteomes" id="UP001152795">
    <property type="component" value="Unassembled WGS sequence"/>
</dbReference>
<reference evidence="2" key="1">
    <citation type="submission" date="2020-04" db="EMBL/GenBank/DDBJ databases">
        <authorList>
            <person name="Alioto T."/>
            <person name="Alioto T."/>
            <person name="Gomez Garrido J."/>
        </authorList>
    </citation>
    <scope>NUCLEOTIDE SEQUENCE</scope>
    <source>
        <strain evidence="2">A484AB</strain>
    </source>
</reference>
<protein>
    <submittedName>
        <fullName evidence="2">tRNA (Uracil-O(2)-)-methyltransferase</fullName>
    </submittedName>
</protein>
<dbReference type="PANTHER" id="PTHR33244">
    <property type="entry name" value="INTEGRASE CATALYTIC DOMAIN-CONTAINING PROTEIN-RELATED"/>
    <property type="match status" value="1"/>
</dbReference>
<keyword evidence="3" id="KW-1185">Reference proteome</keyword>
<accession>A0A6S7J3H5</accession>
<name>A0A6S7J3H5_PARCT</name>
<dbReference type="OrthoDB" id="7491222at2759"/>
<gene>
    <name evidence="2" type="ORF">PACLA_8A069872</name>
</gene>
<sequence length="267" mass="31510">MDEVLEKLNLGRFIDKFKEQKISADMICKLSLQEYAMLGINDRQDIMALRIACSTYGEKPPTKLNSFCGAPQFLIPKSVLECWLDDDFTIKEISRLLSVSESTIYRRMREYGLSKLQFTDISDHDLDLQPKVVDPERMKEKFEEKQRKQKRYYDRGSTELPALQEGEAVRVQVQNKWKPAVIKEKLKTPRSYIIQTPNGQRFRRNRNHIRKQKYGVQISRQWEPIEDFQSDGAREVREEQVSEPSTEQYYKTRSGRLSKPPERYQAC</sequence>
<evidence type="ECO:0000313" key="2">
    <source>
        <dbReference type="EMBL" id="CAB4012002.1"/>
    </source>
</evidence>
<feature type="region of interest" description="Disordered" evidence="1">
    <location>
        <begin position="229"/>
        <end position="267"/>
    </location>
</feature>
<dbReference type="PANTHER" id="PTHR33244:SF3">
    <property type="entry name" value="PEPTIDASE A2 DOMAIN-CONTAINING PROTEIN"/>
    <property type="match status" value="1"/>
</dbReference>
<proteinExistence type="predicted"/>
<dbReference type="AlphaFoldDB" id="A0A6S7J3H5"/>
<feature type="compositionally biased region" description="Polar residues" evidence="1">
    <location>
        <begin position="242"/>
        <end position="251"/>
    </location>
</feature>
<evidence type="ECO:0000313" key="3">
    <source>
        <dbReference type="Proteomes" id="UP001152795"/>
    </source>
</evidence>